<feature type="compositionally biased region" description="Basic and acidic residues" evidence="1">
    <location>
        <begin position="138"/>
        <end position="153"/>
    </location>
</feature>
<protein>
    <submittedName>
        <fullName evidence="2">Uncharacterized protein</fullName>
    </submittedName>
</protein>
<feature type="region of interest" description="Disordered" evidence="1">
    <location>
        <begin position="1"/>
        <end position="52"/>
    </location>
</feature>
<keyword evidence="3" id="KW-1185">Reference proteome</keyword>
<proteinExistence type="predicted"/>
<name>A0A0C3Q9U9_9AGAM</name>
<reference evidence="3" key="2">
    <citation type="submission" date="2015-01" db="EMBL/GenBank/DDBJ databases">
        <title>Evolutionary Origins and Diversification of the Mycorrhizal Mutualists.</title>
        <authorList>
            <consortium name="DOE Joint Genome Institute"/>
            <consortium name="Mycorrhizal Genomics Consortium"/>
            <person name="Kohler A."/>
            <person name="Kuo A."/>
            <person name="Nagy L.G."/>
            <person name="Floudas D."/>
            <person name="Copeland A."/>
            <person name="Barry K.W."/>
            <person name="Cichocki N."/>
            <person name="Veneault-Fourrey C."/>
            <person name="LaButti K."/>
            <person name="Lindquist E.A."/>
            <person name="Lipzen A."/>
            <person name="Lundell T."/>
            <person name="Morin E."/>
            <person name="Murat C."/>
            <person name="Riley R."/>
            <person name="Ohm R."/>
            <person name="Sun H."/>
            <person name="Tunlid A."/>
            <person name="Henrissat B."/>
            <person name="Grigoriev I.V."/>
            <person name="Hibbett D.S."/>
            <person name="Martin F."/>
        </authorList>
    </citation>
    <scope>NUCLEOTIDE SEQUENCE [LARGE SCALE GENOMIC DNA]</scope>
    <source>
        <strain evidence="3">MUT 4182</strain>
    </source>
</reference>
<feature type="compositionally biased region" description="Acidic residues" evidence="1">
    <location>
        <begin position="220"/>
        <end position="247"/>
    </location>
</feature>
<sequence>MPKKPASTCTLPPTSAKPSGRDSAWLVQPAVPSPSIAAGPSSSRRHKRSGSQSIHILKKEFAQHAEVAFDQSRAVKSGGRLDVGTKKVHLKGAMPRLHLKFTARPSSSTTADSKRRAEFSPGTSEARTFNLAVVTPARESDATRLKSTKREREDDVEDGNQSRAGTKRARKETSTSGRKGILKDPKKALPSNRKRRVRWAERLEDYNYPKETFNEKDQIDDIDSEMNDDDDEDMDEDDDEEEDETDAYDAFPDDFKDQAQITPSDYRYIVPANQNNQQFLAARPPFAASPVPDNWFTRFLASLSPKDVHDLLVAYETFYGHSAGLGSILFYGPTAFPPPTHMANLPIPNTFKVALGSSHPFMGTFERNDQRQAGSRGYAHWNEGPNRAVVIGNYQEQGVPDLSTSPDLSDHSLTPPSPAQHLPDRSPDENVNLVLAGDECNEGGLNAEGPLFPGRPDKVGREGGMERFAGLRGDLRL</sequence>
<feature type="region of interest" description="Disordered" evidence="1">
    <location>
        <begin position="442"/>
        <end position="463"/>
    </location>
</feature>
<feature type="compositionally biased region" description="Polar residues" evidence="1">
    <location>
        <begin position="402"/>
        <end position="414"/>
    </location>
</feature>
<feature type="region of interest" description="Disordered" evidence="1">
    <location>
        <begin position="94"/>
        <end position="250"/>
    </location>
</feature>
<feature type="compositionally biased region" description="Polar residues" evidence="1">
    <location>
        <begin position="7"/>
        <end position="17"/>
    </location>
</feature>
<organism evidence="2 3">
    <name type="scientific">Tulasnella calospora MUT 4182</name>
    <dbReference type="NCBI Taxonomy" id="1051891"/>
    <lineage>
        <taxon>Eukaryota</taxon>
        <taxon>Fungi</taxon>
        <taxon>Dikarya</taxon>
        <taxon>Basidiomycota</taxon>
        <taxon>Agaricomycotina</taxon>
        <taxon>Agaricomycetes</taxon>
        <taxon>Cantharellales</taxon>
        <taxon>Tulasnellaceae</taxon>
        <taxon>Tulasnella</taxon>
    </lineage>
</organism>
<dbReference type="Proteomes" id="UP000054248">
    <property type="component" value="Unassembled WGS sequence"/>
</dbReference>
<reference evidence="2 3" key="1">
    <citation type="submission" date="2014-04" db="EMBL/GenBank/DDBJ databases">
        <authorList>
            <consortium name="DOE Joint Genome Institute"/>
            <person name="Kuo A."/>
            <person name="Girlanda M."/>
            <person name="Perotto S."/>
            <person name="Kohler A."/>
            <person name="Nagy L.G."/>
            <person name="Floudas D."/>
            <person name="Copeland A."/>
            <person name="Barry K.W."/>
            <person name="Cichocki N."/>
            <person name="Veneault-Fourrey C."/>
            <person name="LaButti K."/>
            <person name="Lindquist E.A."/>
            <person name="Lipzen A."/>
            <person name="Lundell T."/>
            <person name="Morin E."/>
            <person name="Murat C."/>
            <person name="Sun H."/>
            <person name="Tunlid A."/>
            <person name="Henrissat B."/>
            <person name="Grigoriev I.V."/>
            <person name="Hibbett D.S."/>
            <person name="Martin F."/>
            <person name="Nordberg H.P."/>
            <person name="Cantor M.N."/>
            <person name="Hua S.X."/>
        </authorList>
    </citation>
    <scope>NUCLEOTIDE SEQUENCE [LARGE SCALE GENOMIC DNA]</scope>
    <source>
        <strain evidence="2 3">MUT 4182</strain>
    </source>
</reference>
<feature type="compositionally biased region" description="Basic and acidic residues" evidence="1">
    <location>
        <begin position="198"/>
        <end position="219"/>
    </location>
</feature>
<gene>
    <name evidence="2" type="ORF">M407DRAFT_219913</name>
</gene>
<dbReference type="OrthoDB" id="3311912at2759"/>
<accession>A0A0C3Q9U9</accession>
<dbReference type="EMBL" id="KN823161">
    <property type="protein sequence ID" value="KIO20794.1"/>
    <property type="molecule type" value="Genomic_DNA"/>
</dbReference>
<evidence type="ECO:0000256" key="1">
    <source>
        <dbReference type="SAM" id="MobiDB-lite"/>
    </source>
</evidence>
<dbReference type="HOGENOM" id="CLU_572659_0_0_1"/>
<evidence type="ECO:0000313" key="3">
    <source>
        <dbReference type="Proteomes" id="UP000054248"/>
    </source>
</evidence>
<feature type="region of interest" description="Disordered" evidence="1">
    <location>
        <begin position="397"/>
        <end position="430"/>
    </location>
</feature>
<evidence type="ECO:0000313" key="2">
    <source>
        <dbReference type="EMBL" id="KIO20794.1"/>
    </source>
</evidence>
<dbReference type="AlphaFoldDB" id="A0A0C3Q9U9"/>
<feature type="compositionally biased region" description="Low complexity" evidence="1">
    <location>
        <begin position="29"/>
        <end position="42"/>
    </location>
</feature>